<reference evidence="2 3" key="1">
    <citation type="submission" date="2013-02" db="EMBL/GenBank/DDBJ databases">
        <title>Whole genome shotgun sequence of Gordonia malaquae NBRC 108250.</title>
        <authorList>
            <person name="Yoshida I."/>
            <person name="Hosoyama A."/>
            <person name="Tsuchikane K."/>
            <person name="Ando Y."/>
            <person name="Baba S."/>
            <person name="Ohji S."/>
            <person name="Hamada M."/>
            <person name="Tamura T."/>
            <person name="Yamazoe A."/>
            <person name="Yamazaki S."/>
            <person name="Fujita N."/>
        </authorList>
    </citation>
    <scope>NUCLEOTIDE SEQUENCE [LARGE SCALE GENOMIC DNA]</scope>
    <source>
        <strain evidence="2 3">NBRC 108250</strain>
    </source>
</reference>
<dbReference type="InterPro" id="IPR005152">
    <property type="entry name" value="Lipase_secreted"/>
</dbReference>
<comment type="caution">
    <text evidence="2">The sequence shown here is derived from an EMBL/GenBank/DDBJ whole genome shotgun (WGS) entry which is preliminary data.</text>
</comment>
<accession>M3VCF9</accession>
<dbReference type="Gene3D" id="3.40.50.1820">
    <property type="entry name" value="alpha/beta hydrolase"/>
    <property type="match status" value="1"/>
</dbReference>
<proteinExistence type="predicted"/>
<feature type="region of interest" description="Disordered" evidence="1">
    <location>
        <begin position="1"/>
        <end position="25"/>
    </location>
</feature>
<dbReference type="AlphaFoldDB" id="M3VCF9"/>
<name>M3VCF9_GORML</name>
<dbReference type="PANTHER" id="PTHR34853">
    <property type="match status" value="1"/>
</dbReference>
<dbReference type="Pfam" id="PF03583">
    <property type="entry name" value="LIP"/>
    <property type="match status" value="1"/>
</dbReference>
<dbReference type="PIRSF" id="PIRSF029171">
    <property type="entry name" value="Esterase_LipA"/>
    <property type="match status" value="1"/>
</dbReference>
<dbReference type="Gene3D" id="1.10.260.130">
    <property type="match status" value="1"/>
</dbReference>
<evidence type="ECO:0000313" key="3">
    <source>
        <dbReference type="Proteomes" id="UP000035009"/>
    </source>
</evidence>
<dbReference type="eggNOG" id="COG1073">
    <property type="taxonomic scope" value="Bacteria"/>
</dbReference>
<dbReference type="SUPFAM" id="SSF53474">
    <property type="entry name" value="alpha/beta-Hydrolases"/>
    <property type="match status" value="1"/>
</dbReference>
<evidence type="ECO:0000313" key="2">
    <source>
        <dbReference type="EMBL" id="GAC81943.1"/>
    </source>
</evidence>
<feature type="region of interest" description="Disordered" evidence="1">
    <location>
        <begin position="393"/>
        <end position="413"/>
    </location>
</feature>
<dbReference type="GO" id="GO:0016042">
    <property type="term" value="P:lipid catabolic process"/>
    <property type="evidence" value="ECO:0007669"/>
    <property type="project" value="InterPro"/>
</dbReference>
<dbReference type="PANTHER" id="PTHR34853:SF1">
    <property type="entry name" value="LIPASE 5"/>
    <property type="match status" value="1"/>
</dbReference>
<gene>
    <name evidence="2" type="ORF">GM1_052_00150</name>
</gene>
<organism evidence="2 3">
    <name type="scientific">Gordonia malaquae NBRC 108250</name>
    <dbReference type="NCBI Taxonomy" id="1223542"/>
    <lineage>
        <taxon>Bacteria</taxon>
        <taxon>Bacillati</taxon>
        <taxon>Actinomycetota</taxon>
        <taxon>Actinomycetes</taxon>
        <taxon>Mycobacteriales</taxon>
        <taxon>Gordoniaceae</taxon>
        <taxon>Gordonia</taxon>
    </lineage>
</organism>
<dbReference type="STRING" id="410332.SAMN04488550_4034"/>
<dbReference type="InterPro" id="IPR029058">
    <property type="entry name" value="AB_hydrolase_fold"/>
</dbReference>
<dbReference type="EMBL" id="BAOP01000052">
    <property type="protein sequence ID" value="GAC81943.1"/>
    <property type="molecule type" value="Genomic_DNA"/>
</dbReference>
<sequence length="413" mass="43427">MPAAAEAAPFGQVSDRAATAAQPGQPFGSRTLRYHVAGVQTPVRVLQVAYRSTDAQGRPSSNVTSLLLPPGAAKPKQAVAYNSFYDSLDPAHSPSRSIEGDVSFGGLINNVESTFIAPLLAQGYPVIVTDTQGQKAHFAAGPEYGTNTLDAIRAVSRVRGGLAPDTRVGLMGYSGGSIATNWAAALAPSYAPDVNRRLVGATGGGLLVSPAHNLKYVSGSLGWSGVAVMAINGVSRAYGIDLTRYLSAYGRQVVARTSKASILDVLFRYPGLTWSKLVKPAYRNPAAIGPFVDAVNKVDLAQAPTPTTPLLMVQGARGELEGSDGAKRGIGPGDGVMIAGDVRSLMRQYCAAGDRRVRYIQLDWASHQPATTVWLAESLRWINARFDETPAPSDCGRIAPGNPLTPMTKAVAR</sequence>
<keyword evidence="3" id="KW-1185">Reference proteome</keyword>
<dbReference type="GO" id="GO:0004806">
    <property type="term" value="F:triacylglycerol lipase activity"/>
    <property type="evidence" value="ECO:0007669"/>
    <property type="project" value="InterPro"/>
</dbReference>
<dbReference type="Proteomes" id="UP000035009">
    <property type="component" value="Unassembled WGS sequence"/>
</dbReference>
<protein>
    <submittedName>
        <fullName evidence="2">Putative lipase</fullName>
    </submittedName>
</protein>
<evidence type="ECO:0000256" key="1">
    <source>
        <dbReference type="SAM" id="MobiDB-lite"/>
    </source>
</evidence>